<dbReference type="CDD" id="cd08761">
    <property type="entry name" value="Cyt_b561_CYB561D2_like"/>
    <property type="match status" value="1"/>
</dbReference>
<dbReference type="EMBL" id="JAKWBI020000218">
    <property type="protein sequence ID" value="KAJ2898757.1"/>
    <property type="molecule type" value="Genomic_DNA"/>
</dbReference>
<gene>
    <name evidence="14" type="ORF">MKZ38_003667</name>
</gene>
<evidence type="ECO:0000259" key="13">
    <source>
        <dbReference type="SMART" id="SM00665"/>
    </source>
</evidence>
<evidence type="ECO:0000313" key="14">
    <source>
        <dbReference type="EMBL" id="KAJ2898757.1"/>
    </source>
</evidence>
<keyword evidence="6" id="KW-0479">Metal-binding</keyword>
<comment type="cofactor">
    <cofactor evidence="1">
        <name>heme b</name>
        <dbReference type="ChEBI" id="CHEBI:60344"/>
    </cofactor>
</comment>
<evidence type="ECO:0000256" key="2">
    <source>
        <dbReference type="ARBA" id="ARBA00004141"/>
    </source>
</evidence>
<dbReference type="Gene3D" id="1.20.120.1770">
    <property type="match status" value="1"/>
</dbReference>
<reference evidence="14" key="1">
    <citation type="submission" date="2022-07" db="EMBL/GenBank/DDBJ databases">
        <title>Draft genome sequence of Zalerion maritima ATCC 34329, a (micro)plastics degrading marine fungus.</title>
        <authorList>
            <person name="Paco A."/>
            <person name="Goncalves M.F.M."/>
            <person name="Rocha-Santos T.A.P."/>
            <person name="Alves A."/>
        </authorList>
    </citation>
    <scope>NUCLEOTIDE SEQUENCE</scope>
    <source>
        <strain evidence="14">ATCC 34329</strain>
    </source>
</reference>
<evidence type="ECO:0000256" key="1">
    <source>
        <dbReference type="ARBA" id="ARBA00001970"/>
    </source>
</evidence>
<dbReference type="SMART" id="SM00665">
    <property type="entry name" value="B561"/>
    <property type="match status" value="1"/>
</dbReference>
<evidence type="ECO:0000256" key="11">
    <source>
        <dbReference type="SAM" id="MobiDB-lite"/>
    </source>
</evidence>
<feature type="domain" description="Cytochrome b561" evidence="13">
    <location>
        <begin position="72"/>
        <end position="200"/>
    </location>
</feature>
<organism evidence="14 15">
    <name type="scientific">Zalerion maritima</name>
    <dbReference type="NCBI Taxonomy" id="339359"/>
    <lineage>
        <taxon>Eukaryota</taxon>
        <taxon>Fungi</taxon>
        <taxon>Dikarya</taxon>
        <taxon>Ascomycota</taxon>
        <taxon>Pezizomycotina</taxon>
        <taxon>Sordariomycetes</taxon>
        <taxon>Lulworthiomycetidae</taxon>
        <taxon>Lulworthiales</taxon>
        <taxon>Lulworthiaceae</taxon>
        <taxon>Zalerion</taxon>
    </lineage>
</organism>
<evidence type="ECO:0000256" key="12">
    <source>
        <dbReference type="SAM" id="Phobius"/>
    </source>
</evidence>
<keyword evidence="8 12" id="KW-1133">Transmembrane helix</keyword>
<keyword evidence="4" id="KW-0349">Heme</keyword>
<evidence type="ECO:0000256" key="4">
    <source>
        <dbReference type="ARBA" id="ARBA00022617"/>
    </source>
</evidence>
<dbReference type="InterPro" id="IPR045150">
    <property type="entry name" value="CYB561D1/2"/>
</dbReference>
<dbReference type="GO" id="GO:0046872">
    <property type="term" value="F:metal ion binding"/>
    <property type="evidence" value="ECO:0007669"/>
    <property type="project" value="UniProtKB-KW"/>
</dbReference>
<keyword evidence="15" id="KW-1185">Reference proteome</keyword>
<feature type="transmembrane region" description="Helical" evidence="12">
    <location>
        <begin position="187"/>
        <end position="207"/>
    </location>
</feature>
<feature type="region of interest" description="Disordered" evidence="11">
    <location>
        <begin position="1"/>
        <end position="29"/>
    </location>
</feature>
<keyword evidence="10 12" id="KW-0472">Membrane</keyword>
<name>A0AAD5WQ32_9PEZI</name>
<evidence type="ECO:0000256" key="9">
    <source>
        <dbReference type="ARBA" id="ARBA00023004"/>
    </source>
</evidence>
<feature type="transmembrane region" description="Helical" evidence="12">
    <location>
        <begin position="213"/>
        <end position="231"/>
    </location>
</feature>
<proteinExistence type="predicted"/>
<dbReference type="Pfam" id="PF03188">
    <property type="entry name" value="Cytochrom_B561"/>
    <property type="match status" value="1"/>
</dbReference>
<feature type="transmembrane region" description="Helical" evidence="12">
    <location>
        <begin position="106"/>
        <end position="125"/>
    </location>
</feature>
<dbReference type="GO" id="GO:0016020">
    <property type="term" value="C:membrane"/>
    <property type="evidence" value="ECO:0007669"/>
    <property type="project" value="UniProtKB-SubCell"/>
</dbReference>
<comment type="caution">
    <text evidence="14">The sequence shown here is derived from an EMBL/GenBank/DDBJ whole genome shotgun (WGS) entry which is preliminary data.</text>
</comment>
<keyword evidence="9" id="KW-0408">Iron</keyword>
<dbReference type="GO" id="GO:0140575">
    <property type="term" value="F:transmembrane monodehydroascorbate reductase activity"/>
    <property type="evidence" value="ECO:0007669"/>
    <property type="project" value="InterPro"/>
</dbReference>
<feature type="transmembrane region" description="Helical" evidence="12">
    <location>
        <begin position="145"/>
        <end position="166"/>
    </location>
</feature>
<evidence type="ECO:0000256" key="8">
    <source>
        <dbReference type="ARBA" id="ARBA00022989"/>
    </source>
</evidence>
<dbReference type="Proteomes" id="UP001201980">
    <property type="component" value="Unassembled WGS sequence"/>
</dbReference>
<evidence type="ECO:0000256" key="7">
    <source>
        <dbReference type="ARBA" id="ARBA00022982"/>
    </source>
</evidence>
<dbReference type="AlphaFoldDB" id="A0AAD5WQ32"/>
<dbReference type="InterPro" id="IPR006593">
    <property type="entry name" value="Cyt_b561/ferric_Rdtase_TM"/>
</dbReference>
<evidence type="ECO:0000256" key="5">
    <source>
        <dbReference type="ARBA" id="ARBA00022692"/>
    </source>
</evidence>
<feature type="transmembrane region" description="Helical" evidence="12">
    <location>
        <begin position="70"/>
        <end position="94"/>
    </location>
</feature>
<keyword evidence="7" id="KW-0249">Electron transport</keyword>
<sequence>MASATGMPATVPSDERTPLIGRPGPVKQQDSQPLPLNFVSGWGFVAVLSALGLTIFVITNALKVEPFILFLYHPIFQSLCFFFATMSILVLQPTHTAEQKAKGQKAHAFLMMLSMLSLLTGVIIIEYNKIKSNGVHFHSPHGVLGIFASAWFIFQYIGGFTMLNVPKVYGGEAKAKAVWKYHRRGGYVLYFAMLAAVIGSGGTDFVKAKMFDVVPPLVFGIFVAIGVYSRVRKEKLGF</sequence>
<evidence type="ECO:0000313" key="15">
    <source>
        <dbReference type="Proteomes" id="UP001201980"/>
    </source>
</evidence>
<dbReference type="PANTHER" id="PTHR15422">
    <property type="entry name" value="OS05G0565100 PROTEIN"/>
    <property type="match status" value="1"/>
</dbReference>
<evidence type="ECO:0000256" key="10">
    <source>
        <dbReference type="ARBA" id="ARBA00023136"/>
    </source>
</evidence>
<protein>
    <recommendedName>
        <fullName evidence="13">Cytochrome b561 domain-containing protein</fullName>
    </recommendedName>
</protein>
<accession>A0AAD5WQ32</accession>
<evidence type="ECO:0000256" key="3">
    <source>
        <dbReference type="ARBA" id="ARBA00022448"/>
    </source>
</evidence>
<comment type="subcellular location">
    <subcellularLocation>
        <location evidence="2">Membrane</location>
        <topology evidence="2">Multi-pass membrane protein</topology>
    </subcellularLocation>
</comment>
<keyword evidence="3" id="KW-0813">Transport</keyword>
<keyword evidence="5 12" id="KW-0812">Transmembrane</keyword>
<evidence type="ECO:0000256" key="6">
    <source>
        <dbReference type="ARBA" id="ARBA00022723"/>
    </source>
</evidence>
<feature type="transmembrane region" description="Helical" evidence="12">
    <location>
        <begin position="36"/>
        <end position="58"/>
    </location>
</feature>
<dbReference type="PANTHER" id="PTHR15422:SF45">
    <property type="entry name" value="CYTOCHROME B561 DOMAIN-CONTAINING PROTEIN"/>
    <property type="match status" value="1"/>
</dbReference>